<dbReference type="AlphaFoldDB" id="A0A974PLD7"/>
<feature type="domain" description="Amidohydrolase-related" evidence="2">
    <location>
        <begin position="89"/>
        <end position="335"/>
    </location>
</feature>
<dbReference type="Proteomes" id="UP000596427">
    <property type="component" value="Chromosome"/>
</dbReference>
<evidence type="ECO:0000313" key="3">
    <source>
        <dbReference type="EMBL" id="QRG05311.1"/>
    </source>
</evidence>
<dbReference type="GO" id="GO:0016787">
    <property type="term" value="F:hydrolase activity"/>
    <property type="evidence" value="ECO:0007669"/>
    <property type="project" value="InterPro"/>
</dbReference>
<evidence type="ECO:0000313" key="4">
    <source>
        <dbReference type="Proteomes" id="UP000596427"/>
    </source>
</evidence>
<dbReference type="InterPro" id="IPR032466">
    <property type="entry name" value="Metal_Hydrolase"/>
</dbReference>
<dbReference type="GO" id="GO:0016831">
    <property type="term" value="F:carboxy-lyase activity"/>
    <property type="evidence" value="ECO:0007669"/>
    <property type="project" value="InterPro"/>
</dbReference>
<dbReference type="Pfam" id="PF04909">
    <property type="entry name" value="Amidohydro_2"/>
    <property type="match status" value="1"/>
</dbReference>
<dbReference type="EMBL" id="CP063362">
    <property type="protein sequence ID" value="QRG05311.1"/>
    <property type="molecule type" value="Genomic_DNA"/>
</dbReference>
<dbReference type="PANTHER" id="PTHR21240">
    <property type="entry name" value="2-AMINO-3-CARBOXYLMUCONATE-6-SEMIALDEHYDE DECARBOXYLASE"/>
    <property type="match status" value="1"/>
</dbReference>
<dbReference type="GO" id="GO:0005737">
    <property type="term" value="C:cytoplasm"/>
    <property type="evidence" value="ECO:0007669"/>
    <property type="project" value="TreeGrafter"/>
</dbReference>
<dbReference type="Gene3D" id="3.20.20.140">
    <property type="entry name" value="Metal-dependent hydrolases"/>
    <property type="match status" value="1"/>
</dbReference>
<evidence type="ECO:0000256" key="1">
    <source>
        <dbReference type="ARBA" id="ARBA00023239"/>
    </source>
</evidence>
<dbReference type="InterPro" id="IPR032465">
    <property type="entry name" value="ACMSD"/>
</dbReference>
<keyword evidence="1" id="KW-0456">Lyase</keyword>
<dbReference type="InterPro" id="IPR006680">
    <property type="entry name" value="Amidohydro-rel"/>
</dbReference>
<dbReference type="GO" id="GO:0019748">
    <property type="term" value="P:secondary metabolic process"/>
    <property type="evidence" value="ECO:0007669"/>
    <property type="project" value="TreeGrafter"/>
</dbReference>
<accession>A0A974PLD7</accession>
<name>A0A974PLD7_9HYPH</name>
<organism evidence="3 4">
    <name type="scientific">Xanthobacter dioxanivorans</name>
    <dbReference type="NCBI Taxonomy" id="2528964"/>
    <lineage>
        <taxon>Bacteria</taxon>
        <taxon>Pseudomonadati</taxon>
        <taxon>Pseudomonadota</taxon>
        <taxon>Alphaproteobacteria</taxon>
        <taxon>Hyphomicrobiales</taxon>
        <taxon>Xanthobacteraceae</taxon>
        <taxon>Xanthobacter</taxon>
    </lineage>
</organism>
<dbReference type="PANTHER" id="PTHR21240:SF28">
    <property type="entry name" value="ISO-OROTATE DECARBOXYLASE (EUROFUNG)"/>
    <property type="match status" value="1"/>
</dbReference>
<gene>
    <name evidence="3" type="ORF">EZH22_19725</name>
</gene>
<sequence>MLRPSHLSVVDMHAHYVAPDLIHEAERHGTDYGVSIMRDADGRARLAFADGTVLRPFFHELCDLSVRVFGMDAAGIGLQVVSTWTDMAGDQIPPAQGARWSRLQNETLAADAAKSGDRFAAMGTLPLQDVSLALAELDHMARNLGIRSVEIGTNINGRDLDHPDFRPLWKRLCDLDMLVLLHPPFKPVGEGRNGDYFLNNLISFPVDTTIAAARLMFSGILDDLPWLKICLAHAGGFLPYQIGRMDRGFAAHPACSRSLGTAPSRLLDRFFYDTLTHDDAALAFLVTQVGAERVVYGSDYPFEMLDPTGPERVRRLGLGTAQEDAVLGGTIRDLLSAADAPLAEGEG</sequence>
<keyword evidence="4" id="KW-1185">Reference proteome</keyword>
<dbReference type="KEGG" id="xdi:EZH22_19725"/>
<protein>
    <submittedName>
        <fullName evidence="3">Amidohydrolase</fullName>
    </submittedName>
</protein>
<reference evidence="3 4" key="1">
    <citation type="submission" date="2020-10" db="EMBL/GenBank/DDBJ databases">
        <title>Degradation of 1,4-Dioxane by Xanthobacter sp. YN2, via a Novel Group-2 Soluble Di-Iron Monooxygenase.</title>
        <authorList>
            <person name="Ma F."/>
            <person name="Wang Y."/>
            <person name="Yang J."/>
            <person name="Guo H."/>
            <person name="Su D."/>
            <person name="Yu L."/>
        </authorList>
    </citation>
    <scope>NUCLEOTIDE SEQUENCE [LARGE SCALE GENOMIC DNA]</scope>
    <source>
        <strain evidence="3 4">YN2</strain>
    </source>
</reference>
<proteinExistence type="predicted"/>
<dbReference type="SUPFAM" id="SSF51556">
    <property type="entry name" value="Metallo-dependent hydrolases"/>
    <property type="match status" value="1"/>
</dbReference>
<dbReference type="RefSeq" id="WP_203192179.1">
    <property type="nucleotide sequence ID" value="NZ_CP063362.1"/>
</dbReference>
<evidence type="ECO:0000259" key="2">
    <source>
        <dbReference type="Pfam" id="PF04909"/>
    </source>
</evidence>